<dbReference type="PANTHER" id="PTHR43398">
    <property type="entry name" value="DOLICHOL-PHOSPHATE MANNOSYLTRANSFERASE SUBUNIT 1"/>
    <property type="match status" value="1"/>
</dbReference>
<protein>
    <submittedName>
        <fullName evidence="6">Polyprenol monophosphomannose synthase</fullName>
    </submittedName>
</protein>
<organism evidence="6 7">
    <name type="scientific">Ornithinimicrobium kibberense</name>
    <dbReference type="NCBI Taxonomy" id="282060"/>
    <lineage>
        <taxon>Bacteria</taxon>
        <taxon>Bacillati</taxon>
        <taxon>Actinomycetota</taxon>
        <taxon>Actinomycetes</taxon>
        <taxon>Micrococcales</taxon>
        <taxon>Ornithinimicrobiaceae</taxon>
        <taxon>Ornithinimicrobium</taxon>
    </lineage>
</organism>
<dbReference type="EMBL" id="JBHMAX010000021">
    <property type="protein sequence ID" value="MFB9732661.1"/>
    <property type="molecule type" value="Genomic_DNA"/>
</dbReference>
<feature type="region of interest" description="Disordered" evidence="4">
    <location>
        <begin position="252"/>
        <end position="276"/>
    </location>
</feature>
<evidence type="ECO:0000256" key="3">
    <source>
        <dbReference type="ARBA" id="ARBA00022679"/>
    </source>
</evidence>
<feature type="domain" description="Glycosyltransferase 2-like" evidence="5">
    <location>
        <begin position="13"/>
        <end position="176"/>
    </location>
</feature>
<dbReference type="PANTHER" id="PTHR43398:SF1">
    <property type="entry name" value="DOLICHOL-PHOSPHATE MANNOSYLTRANSFERASE SUBUNIT 1"/>
    <property type="match status" value="1"/>
</dbReference>
<dbReference type="InterPro" id="IPR001173">
    <property type="entry name" value="Glyco_trans_2-like"/>
</dbReference>
<proteinExistence type="inferred from homology"/>
<comment type="similarity">
    <text evidence="1">Belongs to the glycosyltransferase 2 family.</text>
</comment>
<keyword evidence="7" id="KW-1185">Reference proteome</keyword>
<dbReference type="Pfam" id="PF00535">
    <property type="entry name" value="Glycos_transf_2"/>
    <property type="match status" value="1"/>
</dbReference>
<evidence type="ECO:0000313" key="6">
    <source>
        <dbReference type="EMBL" id="MFB9732661.1"/>
    </source>
</evidence>
<evidence type="ECO:0000256" key="2">
    <source>
        <dbReference type="ARBA" id="ARBA00022676"/>
    </source>
</evidence>
<evidence type="ECO:0000259" key="5">
    <source>
        <dbReference type="Pfam" id="PF00535"/>
    </source>
</evidence>
<dbReference type="RefSeq" id="WP_141339083.1">
    <property type="nucleotide sequence ID" value="NZ_JBHMAX010000021.1"/>
</dbReference>
<dbReference type="Proteomes" id="UP001589613">
    <property type="component" value="Unassembled WGS sequence"/>
</dbReference>
<dbReference type="SUPFAM" id="SSF53448">
    <property type="entry name" value="Nucleotide-diphospho-sugar transferases"/>
    <property type="match status" value="1"/>
</dbReference>
<accession>A0ABV5V4C8</accession>
<evidence type="ECO:0000256" key="4">
    <source>
        <dbReference type="SAM" id="MobiDB-lite"/>
    </source>
</evidence>
<evidence type="ECO:0000256" key="1">
    <source>
        <dbReference type="ARBA" id="ARBA00006739"/>
    </source>
</evidence>
<dbReference type="CDD" id="cd06442">
    <property type="entry name" value="DPM1_like"/>
    <property type="match status" value="1"/>
</dbReference>
<dbReference type="InterPro" id="IPR039528">
    <property type="entry name" value="DPM1-like"/>
</dbReference>
<keyword evidence="3" id="KW-0808">Transferase</keyword>
<dbReference type="InterPro" id="IPR029044">
    <property type="entry name" value="Nucleotide-diphossugar_trans"/>
</dbReference>
<name>A0ABV5V4C8_9MICO</name>
<evidence type="ECO:0000313" key="7">
    <source>
        <dbReference type="Proteomes" id="UP001589613"/>
    </source>
</evidence>
<dbReference type="Gene3D" id="3.90.550.10">
    <property type="entry name" value="Spore Coat Polysaccharide Biosynthesis Protein SpsA, Chain A"/>
    <property type="match status" value="1"/>
</dbReference>
<keyword evidence="2" id="KW-0328">Glycosyltransferase</keyword>
<reference evidence="6 7" key="1">
    <citation type="submission" date="2024-09" db="EMBL/GenBank/DDBJ databases">
        <authorList>
            <person name="Sun Q."/>
            <person name="Mori K."/>
        </authorList>
    </citation>
    <scope>NUCLEOTIDE SEQUENCE [LARGE SCALE GENOMIC DNA]</scope>
    <source>
        <strain evidence="6 7">JCM 12763</strain>
    </source>
</reference>
<sequence length="276" mass="30019">MTTTPRPAIRRVCVCVPTYNEAGNIEAIVRRIRTAVPSADVVVLDDDSPDGTGRIADRLAAQDPQVHVLHRPGKQGLGPAYLAGFAWALARGYDAVVEIDADGSHQPEQLPDLLAAAADADVVVGSRYVPGGTVRNWPVHRRALSVGANTYARLLLGIPVHDATAGFRVYRADALRAMDTAAVASQGYCFQVDLTLRALDQGLRVVEVPVTFVEREVGTSKMDDAIVREAAVRVGVWGARRHWRQVRRILGGTGAGERRGGPRRSPRWHHLEEDHL</sequence>
<comment type="caution">
    <text evidence="6">The sequence shown here is derived from an EMBL/GenBank/DDBJ whole genome shotgun (WGS) entry which is preliminary data.</text>
</comment>
<gene>
    <name evidence="6" type="ORF">ACFFN0_11480</name>
</gene>